<keyword evidence="6" id="KW-1133">Transmembrane helix</keyword>
<name>A0AAV6W2U3_9LAMI</name>
<evidence type="ECO:0000256" key="5">
    <source>
        <dbReference type="SAM" id="Coils"/>
    </source>
</evidence>
<accession>A0AAV6W2U3</accession>
<keyword evidence="5" id="KW-0175">Coiled coil</keyword>
<dbReference type="Proteomes" id="UP000826271">
    <property type="component" value="Unassembled WGS sequence"/>
</dbReference>
<keyword evidence="3" id="KW-0862">Zinc</keyword>
<evidence type="ECO:0000256" key="3">
    <source>
        <dbReference type="ARBA" id="ARBA00022833"/>
    </source>
</evidence>
<evidence type="ECO:0000313" key="9">
    <source>
        <dbReference type="Proteomes" id="UP000826271"/>
    </source>
</evidence>
<evidence type="ECO:0000256" key="6">
    <source>
        <dbReference type="SAM" id="Phobius"/>
    </source>
</evidence>
<dbReference type="PANTHER" id="PTHR33248">
    <property type="entry name" value="ZINC ION-BINDING PROTEIN"/>
    <property type="match status" value="1"/>
</dbReference>
<dbReference type="InterPro" id="IPR010666">
    <property type="entry name" value="Znf_GRF"/>
</dbReference>
<keyword evidence="6" id="KW-0812">Transmembrane</keyword>
<proteinExistence type="predicted"/>
<feature type="domain" description="GRF-type" evidence="7">
    <location>
        <begin position="6"/>
        <end position="48"/>
    </location>
</feature>
<gene>
    <name evidence="8" type="ORF">BUALT_Bualt18G0017700</name>
</gene>
<protein>
    <recommendedName>
        <fullName evidence="7">GRF-type domain-containing protein</fullName>
    </recommendedName>
</protein>
<keyword evidence="6" id="KW-0472">Membrane</keyword>
<evidence type="ECO:0000256" key="2">
    <source>
        <dbReference type="ARBA" id="ARBA00022771"/>
    </source>
</evidence>
<feature type="coiled-coil region" evidence="5">
    <location>
        <begin position="57"/>
        <end position="84"/>
    </location>
</feature>
<feature type="transmembrane region" description="Helical" evidence="6">
    <location>
        <begin position="84"/>
        <end position="102"/>
    </location>
</feature>
<reference evidence="8" key="1">
    <citation type="submission" date="2019-10" db="EMBL/GenBank/DDBJ databases">
        <authorList>
            <person name="Zhang R."/>
            <person name="Pan Y."/>
            <person name="Wang J."/>
            <person name="Ma R."/>
            <person name="Yu S."/>
        </authorList>
    </citation>
    <scope>NUCLEOTIDE SEQUENCE</scope>
    <source>
        <strain evidence="8">LA-IB0</strain>
        <tissue evidence="8">Leaf</tissue>
    </source>
</reference>
<dbReference type="Pfam" id="PF06839">
    <property type="entry name" value="Zn_ribbon_GRF"/>
    <property type="match status" value="1"/>
</dbReference>
<comment type="caution">
    <text evidence="8">The sequence shown here is derived from an EMBL/GenBank/DDBJ whole genome shotgun (WGS) entry which is preliminary data.</text>
</comment>
<evidence type="ECO:0000259" key="7">
    <source>
        <dbReference type="PROSITE" id="PS51999"/>
    </source>
</evidence>
<dbReference type="PROSITE" id="PS51999">
    <property type="entry name" value="ZF_GRF"/>
    <property type="match status" value="1"/>
</dbReference>
<dbReference type="GO" id="GO:0008270">
    <property type="term" value="F:zinc ion binding"/>
    <property type="evidence" value="ECO:0007669"/>
    <property type="project" value="UniProtKB-KW"/>
</dbReference>
<sequence length="118" mass="13917">MAVNICHYRRLARIRCSWTNANPGRRFYGCDTNRDEGGCGFFVWLDPPMCEHSRNVIPGLLRSVDRLQAELETARRRENRERRAWTGLVLSWVVFLLIWMGTSEKYEATHDEMKQLPM</sequence>
<dbReference type="EMBL" id="WHWC01000018">
    <property type="protein sequence ID" value="KAG8364633.1"/>
    <property type="molecule type" value="Genomic_DNA"/>
</dbReference>
<keyword evidence="1" id="KW-0479">Metal-binding</keyword>
<evidence type="ECO:0000313" key="8">
    <source>
        <dbReference type="EMBL" id="KAG8364633.1"/>
    </source>
</evidence>
<evidence type="ECO:0000256" key="4">
    <source>
        <dbReference type="PROSITE-ProRule" id="PRU01343"/>
    </source>
</evidence>
<organism evidence="8 9">
    <name type="scientific">Buddleja alternifolia</name>
    <dbReference type="NCBI Taxonomy" id="168488"/>
    <lineage>
        <taxon>Eukaryota</taxon>
        <taxon>Viridiplantae</taxon>
        <taxon>Streptophyta</taxon>
        <taxon>Embryophyta</taxon>
        <taxon>Tracheophyta</taxon>
        <taxon>Spermatophyta</taxon>
        <taxon>Magnoliopsida</taxon>
        <taxon>eudicotyledons</taxon>
        <taxon>Gunneridae</taxon>
        <taxon>Pentapetalae</taxon>
        <taxon>asterids</taxon>
        <taxon>lamiids</taxon>
        <taxon>Lamiales</taxon>
        <taxon>Scrophulariaceae</taxon>
        <taxon>Buddlejeae</taxon>
        <taxon>Buddleja</taxon>
    </lineage>
</organism>
<keyword evidence="2 4" id="KW-0863">Zinc-finger</keyword>
<dbReference type="AlphaFoldDB" id="A0AAV6W2U3"/>
<keyword evidence="9" id="KW-1185">Reference proteome</keyword>
<evidence type="ECO:0000256" key="1">
    <source>
        <dbReference type="ARBA" id="ARBA00022723"/>
    </source>
</evidence>